<feature type="domain" description="Arb2" evidence="1">
    <location>
        <begin position="64"/>
        <end position="311"/>
    </location>
</feature>
<reference evidence="2 3" key="1">
    <citation type="journal article" date="2022" name="Nat. Ecol. Evol.">
        <title>A masculinizing supergene underlies an exaggerated male reproductive morph in a spider.</title>
        <authorList>
            <person name="Hendrickx F."/>
            <person name="De Corte Z."/>
            <person name="Sonet G."/>
            <person name="Van Belleghem S.M."/>
            <person name="Kostlbacher S."/>
            <person name="Vangestel C."/>
        </authorList>
    </citation>
    <scope>NUCLEOTIDE SEQUENCE [LARGE SCALE GENOMIC DNA]</scope>
    <source>
        <strain evidence="2">W744_W776</strain>
    </source>
</reference>
<dbReference type="PANTHER" id="PTHR21357">
    <property type="entry name" value="FAM172 FAMILY PROTEIN HOMOLOG CG10038"/>
    <property type="match status" value="1"/>
</dbReference>
<dbReference type="Gene3D" id="3.40.50.1820">
    <property type="entry name" value="alpha/beta hydrolase"/>
    <property type="match status" value="1"/>
</dbReference>
<dbReference type="GO" id="GO:0035197">
    <property type="term" value="F:siRNA binding"/>
    <property type="evidence" value="ECO:0007669"/>
    <property type="project" value="TreeGrafter"/>
</dbReference>
<dbReference type="Proteomes" id="UP000827092">
    <property type="component" value="Unassembled WGS sequence"/>
</dbReference>
<dbReference type="PANTHER" id="PTHR21357:SF4">
    <property type="entry name" value="FAM172 FAMILY PROTEIN HOMOLOG CG10038"/>
    <property type="match status" value="1"/>
</dbReference>
<dbReference type="AlphaFoldDB" id="A0AAV6UTM8"/>
<dbReference type="EMBL" id="JAFNEN010000260">
    <property type="protein sequence ID" value="KAG8187762.1"/>
    <property type="molecule type" value="Genomic_DNA"/>
</dbReference>
<protein>
    <recommendedName>
        <fullName evidence="1">Arb2 domain-containing protein</fullName>
    </recommendedName>
</protein>
<dbReference type="Pfam" id="PF22749">
    <property type="entry name" value="Arb2"/>
    <property type="match status" value="1"/>
</dbReference>
<dbReference type="InterPro" id="IPR053858">
    <property type="entry name" value="Arb2_dom"/>
</dbReference>
<accession>A0AAV6UTM8</accession>
<dbReference type="InterPro" id="IPR048263">
    <property type="entry name" value="Arb2"/>
</dbReference>
<keyword evidence="3" id="KW-1185">Reference proteome</keyword>
<sequence>MVLALLRLALAICLSLWIYKYIVRYFTSGLMDDDAKRAKTDMKSFADSYVIESDDKDTLEPKNFPDTFEGFGYKFNAFGQLRHITTGEPFQFEVRDDHVYNQRRYEAIGELVDDYVYNLLVEEGGLKKLNIPIDSHGEEPTTFIFHSDDAFTNERIVILIHGTGVVRAGQWARRLIINDSLNSGTQLPFIKRAKGLGYGVIVLNTNDNKREVKGSTVRIRGSETAENHGNYVWKNVILSKAVAKHIAIVAHSYGGIVTVNLCKSFPESFQKRVFAVAFTDSPHSLVNQGIPRAVISWLRKIARNWVCSQLPLNSFLSTMDSFEVECYSAGTNRHDYTSWMSFPCIYEFIDEQYRKALMQTEL</sequence>
<organism evidence="2 3">
    <name type="scientific">Oedothorax gibbosus</name>
    <dbReference type="NCBI Taxonomy" id="931172"/>
    <lineage>
        <taxon>Eukaryota</taxon>
        <taxon>Metazoa</taxon>
        <taxon>Ecdysozoa</taxon>
        <taxon>Arthropoda</taxon>
        <taxon>Chelicerata</taxon>
        <taxon>Arachnida</taxon>
        <taxon>Araneae</taxon>
        <taxon>Araneomorphae</taxon>
        <taxon>Entelegynae</taxon>
        <taxon>Araneoidea</taxon>
        <taxon>Linyphiidae</taxon>
        <taxon>Erigoninae</taxon>
        <taxon>Oedothorax</taxon>
    </lineage>
</organism>
<dbReference type="GO" id="GO:0005634">
    <property type="term" value="C:nucleus"/>
    <property type="evidence" value="ECO:0007669"/>
    <property type="project" value="TreeGrafter"/>
</dbReference>
<evidence type="ECO:0000313" key="3">
    <source>
        <dbReference type="Proteomes" id="UP000827092"/>
    </source>
</evidence>
<comment type="caution">
    <text evidence="2">The sequence shown here is derived from an EMBL/GenBank/DDBJ whole genome shotgun (WGS) entry which is preliminary data.</text>
</comment>
<gene>
    <name evidence="2" type="ORF">JTE90_018762</name>
</gene>
<evidence type="ECO:0000313" key="2">
    <source>
        <dbReference type="EMBL" id="KAG8187762.1"/>
    </source>
</evidence>
<proteinExistence type="predicted"/>
<dbReference type="SUPFAM" id="SSF53474">
    <property type="entry name" value="alpha/beta-Hydrolases"/>
    <property type="match status" value="2"/>
</dbReference>
<evidence type="ECO:0000259" key="1">
    <source>
        <dbReference type="Pfam" id="PF22749"/>
    </source>
</evidence>
<dbReference type="GO" id="GO:0031048">
    <property type="term" value="P:regulatory ncRNA-mediated heterochromatin formation"/>
    <property type="evidence" value="ECO:0007669"/>
    <property type="project" value="TreeGrafter"/>
</dbReference>
<name>A0AAV6UTM8_9ARAC</name>
<dbReference type="InterPro" id="IPR029058">
    <property type="entry name" value="AB_hydrolase_fold"/>
</dbReference>